<proteinExistence type="inferred from homology"/>
<evidence type="ECO:0000256" key="1">
    <source>
        <dbReference type="ARBA" id="ARBA00001964"/>
    </source>
</evidence>
<protein>
    <submittedName>
        <fullName evidence="5">Putative transketolase</fullName>
    </submittedName>
</protein>
<dbReference type="AlphaFoldDB" id="N6V434"/>
<dbReference type="Proteomes" id="UP000012429">
    <property type="component" value="Unassembled WGS sequence"/>
</dbReference>
<evidence type="ECO:0000313" key="5">
    <source>
        <dbReference type="EMBL" id="ENN88615.1"/>
    </source>
</evidence>
<dbReference type="InterPro" id="IPR033248">
    <property type="entry name" value="Transketolase_C"/>
</dbReference>
<reference evidence="5 6" key="1">
    <citation type="journal article" date="2012" name="BMC Genomics">
        <title>Genomic basis of broad host range and environmental adaptability of Rhizobium tropici CIAT 899 and Rhizobium sp. PRF 81 which are used in inoculants for common bean (Phaseolus vulgaris L.).</title>
        <authorList>
            <person name="Ormeno-Orrillo E."/>
            <person name="Menna P."/>
            <person name="Almeida L.G."/>
            <person name="Ollero F.J."/>
            <person name="Nicolas M.F."/>
            <person name="Pains Rodrigues E."/>
            <person name="Shigueyoshi Nakatani A."/>
            <person name="Silva Batista J.S."/>
            <person name="Oliveira Chueire L.M."/>
            <person name="Souza R.C."/>
            <person name="Ribeiro Vasconcelos A.T."/>
            <person name="Megias M."/>
            <person name="Hungria M."/>
            <person name="Martinez-Romero E."/>
        </authorList>
    </citation>
    <scope>NUCLEOTIDE SEQUENCE [LARGE SCALE GENOMIC DNA]</scope>
    <source>
        <strain evidence="5 6">PRF 81</strain>
    </source>
</reference>
<organism evidence="5 6">
    <name type="scientific">Rhizobium freirei PRF 81</name>
    <dbReference type="NCBI Taxonomy" id="363754"/>
    <lineage>
        <taxon>Bacteria</taxon>
        <taxon>Pseudomonadati</taxon>
        <taxon>Pseudomonadota</taxon>
        <taxon>Alphaproteobacteria</taxon>
        <taxon>Hyphomicrobiales</taxon>
        <taxon>Rhizobiaceae</taxon>
        <taxon>Rhizobium/Agrobacterium group</taxon>
        <taxon>Rhizobium</taxon>
    </lineage>
</organism>
<comment type="caution">
    <text evidence="5">The sequence shown here is derived from an EMBL/GenBank/DDBJ whole genome shotgun (WGS) entry which is preliminary data.</text>
</comment>
<name>N6V434_9HYPH</name>
<evidence type="ECO:0000256" key="3">
    <source>
        <dbReference type="ARBA" id="ARBA00023052"/>
    </source>
</evidence>
<dbReference type="EMBL" id="AQHN01000016">
    <property type="protein sequence ID" value="ENN88615.1"/>
    <property type="molecule type" value="Genomic_DNA"/>
</dbReference>
<dbReference type="CDD" id="cd07033">
    <property type="entry name" value="TPP_PYR_DXS_TK_like"/>
    <property type="match status" value="1"/>
</dbReference>
<dbReference type="FunFam" id="3.40.50.970:FF:000129">
    <property type="entry name" value="Transketolase"/>
    <property type="match status" value="1"/>
</dbReference>
<dbReference type="SMART" id="SM00861">
    <property type="entry name" value="Transket_pyr"/>
    <property type="match status" value="1"/>
</dbReference>
<comment type="similarity">
    <text evidence="2">Belongs to the transketolase family.</text>
</comment>
<dbReference type="PANTHER" id="PTHR43825">
    <property type="entry name" value="PYRUVATE DEHYDROGENASE E1 COMPONENT"/>
    <property type="match status" value="1"/>
</dbReference>
<dbReference type="SUPFAM" id="SSF52518">
    <property type="entry name" value="Thiamin diphosphate-binding fold (THDP-binding)"/>
    <property type="match status" value="1"/>
</dbReference>
<comment type="cofactor">
    <cofactor evidence="1">
        <name>thiamine diphosphate</name>
        <dbReference type="ChEBI" id="CHEBI:58937"/>
    </cofactor>
</comment>
<dbReference type="Pfam" id="PF02779">
    <property type="entry name" value="Transket_pyr"/>
    <property type="match status" value="1"/>
</dbReference>
<dbReference type="SUPFAM" id="SSF52922">
    <property type="entry name" value="TK C-terminal domain-like"/>
    <property type="match status" value="1"/>
</dbReference>
<evidence type="ECO:0000313" key="6">
    <source>
        <dbReference type="Proteomes" id="UP000012429"/>
    </source>
</evidence>
<keyword evidence="3" id="KW-0786">Thiamine pyrophosphate</keyword>
<dbReference type="PANTHER" id="PTHR43825:SF1">
    <property type="entry name" value="TRANSKETOLASE-LIKE PYRIMIDINE-BINDING DOMAIN-CONTAINING PROTEIN"/>
    <property type="match status" value="1"/>
</dbReference>
<dbReference type="InterPro" id="IPR009014">
    <property type="entry name" value="Transketo_C/PFOR_II"/>
</dbReference>
<dbReference type="Pfam" id="PF02780">
    <property type="entry name" value="Transketolase_C"/>
    <property type="match status" value="1"/>
</dbReference>
<gene>
    <name evidence="5" type="ORF">RHSP_64319</name>
</gene>
<feature type="domain" description="Transketolase-like pyrimidine-binding" evidence="4">
    <location>
        <begin position="54"/>
        <end position="219"/>
    </location>
</feature>
<dbReference type="PATRIC" id="fig|363754.4.peg.1501"/>
<evidence type="ECO:0000256" key="2">
    <source>
        <dbReference type="ARBA" id="ARBA00007131"/>
    </source>
</evidence>
<dbReference type="InterPro" id="IPR005475">
    <property type="entry name" value="Transketolase-like_Pyr-bd"/>
</dbReference>
<dbReference type="InterPro" id="IPR051157">
    <property type="entry name" value="PDH/Transketolase"/>
</dbReference>
<dbReference type="Gene3D" id="3.40.50.970">
    <property type="match status" value="1"/>
</dbReference>
<keyword evidence="6" id="KW-1185">Reference proteome</keyword>
<dbReference type="InterPro" id="IPR029061">
    <property type="entry name" value="THDP-binding"/>
</dbReference>
<evidence type="ECO:0000259" key="4">
    <source>
        <dbReference type="SMART" id="SM00861"/>
    </source>
</evidence>
<accession>N6V434</accession>
<dbReference type="STRING" id="363754.RHSP_64319"/>
<sequence>MHRGPHQQGTRNFFHAGPCRLAPQGSEQGTIRSRIGRIVGGTLMNAPVNAPKLHDCRDAFASTLERLAAENETIVAVCNDSVGSSKLGGFKSKFPERLVNVGIAEQNMVGVGAGLANGGRLPYVCGASPFLTGRSLEQIKADISYSNANVKLVGISSGMAYGELGPTHHSIEDFAWTRVLPNLPVIAPCDRIETAAAVEWAASYNGPCFLRLSRVGVPDLLPENHKFELGKANLLREGSDVTFIANGTLTHRMMKAADILAEHGIRARVLNLATVRPIDEDAIIAAAKETGAIVTAEEHSIFGGLGSAVAEVVVDNAPVPMTRLGVPGIYAPTGSAEFLLDEFGMAPLAIADAARALIKRK</sequence>
<dbReference type="Gene3D" id="3.40.50.920">
    <property type="match status" value="1"/>
</dbReference>